<dbReference type="GO" id="GO:1904263">
    <property type="term" value="P:positive regulation of TORC1 signaling"/>
    <property type="evidence" value="ECO:0007669"/>
    <property type="project" value="TreeGrafter"/>
</dbReference>
<dbReference type="InterPro" id="IPR006762">
    <property type="entry name" value="Gtr1_RagA"/>
</dbReference>
<dbReference type="AlphaFoldDB" id="A0A086J7Z0"/>
<feature type="region of interest" description="Disordered" evidence="4">
    <location>
        <begin position="426"/>
        <end position="550"/>
    </location>
</feature>
<sequence>MRGRRPLSRFARASRFRGLSSSASAAQGESHPEAATASSASDSVPLPRTASCFSPFSGPRSSGLSSLFLSPEDIQRFLDDTTPNLVFVGLPGSGISSIARVVFQHVPPHETGGDDGSDLKAEVTVARCGSLLEFSVTVLPGRFVFDSLHLASAALPSSSGVCRMPSSNSVSPQSLSDVVSPKTSSMPFPASSLSLLGSADLASEEDSWEEVLRRTDCLVFVLDVQSETALSEDLPQASAFLKQAWRIKPQLFVEIFLHKSRGGEDARADGVARQLEESLRMQLNESLAETKQGLPQREAEAARLCFRACQKKTAGCGDSGPSGEASRVSLASSLFCFASTCIFDASVFQASSRAVQRLFHHSEICQEMLARLVQSCRFEKAILFDADSRLCLASDAAAFDASTFELVAEIVEMGRELKSIYAAEPPGRAVDRPRRRRRAEERRAEPSREGSREEHEEREGQGAAKREEGESERGAADGEQEDRRKREEREDAQQDREEGEQEEGEREQGKQEEGKQEQAGRTERAATREAMKSGATVEGEEQLTDGDSSRVKSLFCSKTSSEAADVVLAGRNGVEETASTTPFASGAVRLRSEETYLVHLTSGLLLLVFAVDEELRVACVVRENQFDRPHLVDWNLRVLRHAFLQISALEREAHSLSVSMARRRRACSESCENAKL</sequence>
<dbReference type="VEuPathDB" id="ToxoDB:TGP89_301290"/>
<dbReference type="GO" id="GO:1990131">
    <property type="term" value="C:Gtr1-Gtr2 GTPase complex"/>
    <property type="evidence" value="ECO:0007669"/>
    <property type="project" value="TreeGrafter"/>
</dbReference>
<dbReference type="Gene3D" id="3.30.450.190">
    <property type="match status" value="1"/>
</dbReference>
<dbReference type="Pfam" id="PF04670">
    <property type="entry name" value="Gtr1_RagA"/>
    <property type="match status" value="2"/>
</dbReference>
<dbReference type="OrthoDB" id="26136at2759"/>
<feature type="compositionally biased region" description="Basic and acidic residues" evidence="4">
    <location>
        <begin position="506"/>
        <end position="531"/>
    </location>
</feature>
<comment type="caution">
    <text evidence="5">The sequence shown here is derived from an EMBL/GenBank/DDBJ whole genome shotgun (WGS) entry which is preliminary data.</text>
</comment>
<dbReference type="InterPro" id="IPR027417">
    <property type="entry name" value="P-loop_NTPase"/>
</dbReference>
<dbReference type="GO" id="GO:0003924">
    <property type="term" value="F:GTPase activity"/>
    <property type="evidence" value="ECO:0007669"/>
    <property type="project" value="TreeGrafter"/>
</dbReference>
<dbReference type="GO" id="GO:0005634">
    <property type="term" value="C:nucleus"/>
    <property type="evidence" value="ECO:0007669"/>
    <property type="project" value="TreeGrafter"/>
</dbReference>
<dbReference type="GO" id="GO:0005525">
    <property type="term" value="F:GTP binding"/>
    <property type="evidence" value="ECO:0007669"/>
    <property type="project" value="UniProtKB-KW"/>
</dbReference>
<feature type="region of interest" description="Disordered" evidence="4">
    <location>
        <begin position="15"/>
        <end position="45"/>
    </location>
</feature>
<evidence type="ECO:0000256" key="3">
    <source>
        <dbReference type="ARBA" id="ARBA00023134"/>
    </source>
</evidence>
<accession>A0A086J7Z0</accession>
<dbReference type="Gene3D" id="3.40.50.300">
    <property type="entry name" value="P-loop containing nucleotide triphosphate hydrolases"/>
    <property type="match status" value="1"/>
</dbReference>
<dbReference type="PANTHER" id="PTHR11259:SF2">
    <property type="entry name" value="GH16429P"/>
    <property type="match status" value="1"/>
</dbReference>
<evidence type="ECO:0000256" key="2">
    <source>
        <dbReference type="ARBA" id="ARBA00022741"/>
    </source>
</evidence>
<evidence type="ECO:0000256" key="1">
    <source>
        <dbReference type="ARBA" id="ARBA00007756"/>
    </source>
</evidence>
<dbReference type="PANTHER" id="PTHR11259">
    <property type="entry name" value="RAS-RELATED GTP BINDING RAG/GTR YEAST"/>
    <property type="match status" value="1"/>
</dbReference>
<organism evidence="5 6">
    <name type="scientific">Toxoplasma gondii p89</name>
    <dbReference type="NCBI Taxonomy" id="943119"/>
    <lineage>
        <taxon>Eukaryota</taxon>
        <taxon>Sar</taxon>
        <taxon>Alveolata</taxon>
        <taxon>Apicomplexa</taxon>
        <taxon>Conoidasida</taxon>
        <taxon>Coccidia</taxon>
        <taxon>Eucoccidiorida</taxon>
        <taxon>Eimeriorina</taxon>
        <taxon>Sarcocystidae</taxon>
        <taxon>Toxoplasma</taxon>
    </lineage>
</organism>
<dbReference type="GO" id="GO:0010507">
    <property type="term" value="P:negative regulation of autophagy"/>
    <property type="evidence" value="ECO:0007669"/>
    <property type="project" value="TreeGrafter"/>
</dbReference>
<keyword evidence="3" id="KW-0342">GTP-binding</keyword>
<protein>
    <submittedName>
        <fullName evidence="5">Gtr1/RagA protein G</fullName>
    </submittedName>
</protein>
<dbReference type="GO" id="GO:0009267">
    <property type="term" value="P:cellular response to starvation"/>
    <property type="evidence" value="ECO:0007669"/>
    <property type="project" value="TreeGrafter"/>
</dbReference>
<gene>
    <name evidence="5" type="ORF">TGP89_301290</name>
</gene>
<evidence type="ECO:0000313" key="5">
    <source>
        <dbReference type="EMBL" id="KFG28258.1"/>
    </source>
</evidence>
<dbReference type="EMBL" id="AEYI02002439">
    <property type="protein sequence ID" value="KFG28258.1"/>
    <property type="molecule type" value="Genomic_DNA"/>
</dbReference>
<reference evidence="5 6" key="1">
    <citation type="submission" date="2014-03" db="EMBL/GenBank/DDBJ databases">
        <authorList>
            <person name="Sibley D."/>
            <person name="Venepally P."/>
            <person name="Karamycheva S."/>
            <person name="Hadjithomas M."/>
            <person name="Khan A."/>
            <person name="Brunk B."/>
            <person name="Roos D."/>
            <person name="Caler E."/>
            <person name="Lorenzi H."/>
        </authorList>
    </citation>
    <scope>NUCLEOTIDE SEQUENCE [LARGE SCALE GENOMIC DNA]</scope>
    <source>
        <strain evidence="6">p89</strain>
    </source>
</reference>
<evidence type="ECO:0000256" key="4">
    <source>
        <dbReference type="SAM" id="MobiDB-lite"/>
    </source>
</evidence>
<dbReference type="GO" id="GO:0005764">
    <property type="term" value="C:lysosome"/>
    <property type="evidence" value="ECO:0007669"/>
    <property type="project" value="TreeGrafter"/>
</dbReference>
<dbReference type="Proteomes" id="UP000028828">
    <property type="component" value="Unassembled WGS sequence"/>
</dbReference>
<proteinExistence type="inferred from homology"/>
<name>A0A086J7Z0_TOXGO</name>
<keyword evidence="2" id="KW-0547">Nucleotide-binding</keyword>
<comment type="similarity">
    <text evidence="1">Belongs to the GTR/RAG GTP-binding protein family.</text>
</comment>
<feature type="compositionally biased region" description="Basic and acidic residues" evidence="4">
    <location>
        <begin position="438"/>
        <end position="496"/>
    </location>
</feature>
<evidence type="ECO:0000313" key="6">
    <source>
        <dbReference type="Proteomes" id="UP000028828"/>
    </source>
</evidence>